<reference evidence="2 3" key="1">
    <citation type="submission" date="2023-01" db="EMBL/GenBank/DDBJ databases">
        <title>Thalassococcus onchidii sp. nov., isolated from a marine invertebrate from the South China Sea.</title>
        <authorList>
            <person name="Xu S."/>
            <person name="Liu Z."/>
            <person name="Xu Y."/>
        </authorList>
    </citation>
    <scope>NUCLEOTIDE SEQUENCE [LARGE SCALE GENOMIC DNA]</scope>
    <source>
        <strain evidence="2 3">KCTC 32084</strain>
    </source>
</reference>
<name>A0ABT4XV56_9RHOB</name>
<evidence type="ECO:0000256" key="1">
    <source>
        <dbReference type="SAM" id="MobiDB-lite"/>
    </source>
</evidence>
<protein>
    <submittedName>
        <fullName evidence="2">Uncharacterized protein</fullName>
    </submittedName>
</protein>
<accession>A0ABT4XV56</accession>
<proteinExistence type="predicted"/>
<feature type="region of interest" description="Disordered" evidence="1">
    <location>
        <begin position="1"/>
        <end position="35"/>
    </location>
</feature>
<keyword evidence="3" id="KW-1185">Reference proteome</keyword>
<evidence type="ECO:0000313" key="2">
    <source>
        <dbReference type="EMBL" id="MDA7425808.1"/>
    </source>
</evidence>
<dbReference type="EMBL" id="JAQIOY010000004">
    <property type="protein sequence ID" value="MDA7425808.1"/>
    <property type="molecule type" value="Genomic_DNA"/>
</dbReference>
<sequence length="90" mass="9867">MNTKRKTGTASRPTPNSRPETADLARGANGLGEDTDVDEIARGILTAQMRVMNTMMQTSADMTATGLRAMTQFWTMGLPGKRSDSKERFK</sequence>
<dbReference type="RefSeq" id="WP_271433161.1">
    <property type="nucleotide sequence ID" value="NZ_JAQIOY010000004.1"/>
</dbReference>
<evidence type="ECO:0000313" key="3">
    <source>
        <dbReference type="Proteomes" id="UP001210720"/>
    </source>
</evidence>
<gene>
    <name evidence="2" type="ORF">PFY00_13830</name>
</gene>
<dbReference type="Proteomes" id="UP001210720">
    <property type="component" value="Unassembled WGS sequence"/>
</dbReference>
<comment type="caution">
    <text evidence="2">The sequence shown here is derived from an EMBL/GenBank/DDBJ whole genome shotgun (WGS) entry which is preliminary data.</text>
</comment>
<organism evidence="2 3">
    <name type="scientific">Thalassococcus lentus</name>
    <dbReference type="NCBI Taxonomy" id="1210524"/>
    <lineage>
        <taxon>Bacteria</taxon>
        <taxon>Pseudomonadati</taxon>
        <taxon>Pseudomonadota</taxon>
        <taxon>Alphaproteobacteria</taxon>
        <taxon>Rhodobacterales</taxon>
        <taxon>Roseobacteraceae</taxon>
        <taxon>Thalassococcus</taxon>
    </lineage>
</organism>
<feature type="compositionally biased region" description="Polar residues" evidence="1">
    <location>
        <begin position="8"/>
        <end position="19"/>
    </location>
</feature>